<feature type="region of interest" description="Disordered" evidence="1">
    <location>
        <begin position="1"/>
        <end position="35"/>
    </location>
</feature>
<gene>
    <name evidence="2" type="ORF">BJ508DRAFT_328497</name>
</gene>
<dbReference type="AlphaFoldDB" id="A0A3N4I1J0"/>
<protein>
    <recommendedName>
        <fullName evidence="4">ER-golgi trafficking TRAPP I complex 85 kDa subunit-domain-containing protein</fullName>
    </recommendedName>
</protein>
<reference evidence="2 3" key="1">
    <citation type="journal article" date="2018" name="Nat. Ecol. Evol.">
        <title>Pezizomycetes genomes reveal the molecular basis of ectomycorrhizal truffle lifestyle.</title>
        <authorList>
            <person name="Murat C."/>
            <person name="Payen T."/>
            <person name="Noel B."/>
            <person name="Kuo A."/>
            <person name="Morin E."/>
            <person name="Chen J."/>
            <person name="Kohler A."/>
            <person name="Krizsan K."/>
            <person name="Balestrini R."/>
            <person name="Da Silva C."/>
            <person name="Montanini B."/>
            <person name="Hainaut M."/>
            <person name="Levati E."/>
            <person name="Barry K.W."/>
            <person name="Belfiori B."/>
            <person name="Cichocki N."/>
            <person name="Clum A."/>
            <person name="Dockter R.B."/>
            <person name="Fauchery L."/>
            <person name="Guy J."/>
            <person name="Iotti M."/>
            <person name="Le Tacon F."/>
            <person name="Lindquist E.A."/>
            <person name="Lipzen A."/>
            <person name="Malagnac F."/>
            <person name="Mello A."/>
            <person name="Molinier V."/>
            <person name="Miyauchi S."/>
            <person name="Poulain J."/>
            <person name="Riccioni C."/>
            <person name="Rubini A."/>
            <person name="Sitrit Y."/>
            <person name="Splivallo R."/>
            <person name="Traeger S."/>
            <person name="Wang M."/>
            <person name="Zifcakova L."/>
            <person name="Wipf D."/>
            <person name="Zambonelli A."/>
            <person name="Paolocci F."/>
            <person name="Nowrousian M."/>
            <person name="Ottonello S."/>
            <person name="Baldrian P."/>
            <person name="Spatafora J.W."/>
            <person name="Henrissat B."/>
            <person name="Nagy L.G."/>
            <person name="Aury J.M."/>
            <person name="Wincker P."/>
            <person name="Grigoriev I.V."/>
            <person name="Bonfante P."/>
            <person name="Martin F.M."/>
        </authorList>
    </citation>
    <scope>NUCLEOTIDE SEQUENCE [LARGE SCALE GENOMIC DNA]</scope>
    <source>
        <strain evidence="2 3">RN42</strain>
    </source>
</reference>
<evidence type="ECO:0000256" key="1">
    <source>
        <dbReference type="SAM" id="MobiDB-lite"/>
    </source>
</evidence>
<keyword evidence="3" id="KW-1185">Reference proteome</keyword>
<dbReference type="Proteomes" id="UP000275078">
    <property type="component" value="Unassembled WGS sequence"/>
</dbReference>
<feature type="compositionally biased region" description="Low complexity" evidence="1">
    <location>
        <begin position="24"/>
        <end position="35"/>
    </location>
</feature>
<evidence type="ECO:0000313" key="2">
    <source>
        <dbReference type="EMBL" id="RPA79256.1"/>
    </source>
</evidence>
<evidence type="ECO:0000313" key="3">
    <source>
        <dbReference type="Proteomes" id="UP000275078"/>
    </source>
</evidence>
<dbReference type="EMBL" id="ML119701">
    <property type="protein sequence ID" value="RPA79256.1"/>
    <property type="molecule type" value="Genomic_DNA"/>
</dbReference>
<sequence length="722" mass="80820">MSSGFHQPDRPRSANHPSFPQPPSSSSSNHHPYLRSSTFRANSSVTSLPNLLTRQSTLSGTLTANYPVDSEHTSTLLQHAFVPHIAVHASDDTNELARDKGFEDFKELLRPYGETVTGKINIRDSQGHGQTYDDFGIRITGMWDLLDDGITTSNNGPSLRPGGGLTATGKIPTGGGNLDDLERLMAYHVDRAEETKGVMINGEDSSGQSMYRLFLRRMLSRMPVSPHETFTHPVACIIAISSRNPHPIEALRKLYDSGNQVPIPLYVSRDYLRYYVLVHDDDRDDFETSSRLFDQMKKHFGLHCHLLRLRSTQTIVSDDGAVVVPQCRWISAAEELQMIKHDDDLTPPKCLYDTDAVALKTLVREMVLQSIIPFMERCVSTWNDQVASKRRGISGKFFSLSRRYLGTSSSSSRSSSSSYDSYTSSYPPHTPEATMRKLADYAFMLRDFKLAHSTYDVLRSDYQSDKAWKYHAASQEMTALTSILLSNAQPLHHQTSSSSKQFKPASLEPLLDVACYSYLSRCRDRFAFTRCILLTVELLRTNANYVDAAAQYACRALDIATITLPPVLTAFVTERVADCYAVRASPVYSSTSLIKSRRRKMAMWKVLAAEKWADMGKRWRVREVLEGVDAVYGSVEWEGLRRFIESLRDGWEGEAGDDGSETVRQGTIRASDVVQTEEKEELGVKKHVRKKSSLGPLELLDFGGSELDLPLAGEGSDSFIQS</sequence>
<dbReference type="GO" id="GO:1990072">
    <property type="term" value="C:TRAPPIII protein complex"/>
    <property type="evidence" value="ECO:0007669"/>
    <property type="project" value="TreeGrafter"/>
</dbReference>
<feature type="region of interest" description="Disordered" evidence="1">
    <location>
        <begin position="406"/>
        <end position="427"/>
    </location>
</feature>
<accession>A0A3N4I1J0</accession>
<dbReference type="OrthoDB" id="203724at2759"/>
<dbReference type="PANTHER" id="PTHR12975:SF6">
    <property type="entry name" value="TRAFFICKING PROTEIN PARTICLE COMPLEX SUBUNIT 8"/>
    <property type="match status" value="1"/>
</dbReference>
<dbReference type="InterPro" id="IPR024420">
    <property type="entry name" value="TRAPP_III_complex_Trs85"/>
</dbReference>
<dbReference type="PANTHER" id="PTHR12975">
    <property type="entry name" value="TRANSPORT PROTEIN TRAPP"/>
    <property type="match status" value="1"/>
</dbReference>
<dbReference type="STRING" id="1160509.A0A3N4I1J0"/>
<feature type="compositionally biased region" description="Gly residues" evidence="1">
    <location>
        <begin position="161"/>
        <end position="173"/>
    </location>
</feature>
<dbReference type="Pfam" id="PF12739">
    <property type="entry name" value="TRAPPC-Trs85"/>
    <property type="match status" value="1"/>
</dbReference>
<feature type="region of interest" description="Disordered" evidence="1">
    <location>
        <begin position="154"/>
        <end position="173"/>
    </location>
</feature>
<name>A0A3N4I1J0_ASCIM</name>
<evidence type="ECO:0008006" key="4">
    <source>
        <dbReference type="Google" id="ProtNLM"/>
    </source>
</evidence>
<proteinExistence type="predicted"/>
<organism evidence="2 3">
    <name type="scientific">Ascobolus immersus RN42</name>
    <dbReference type="NCBI Taxonomy" id="1160509"/>
    <lineage>
        <taxon>Eukaryota</taxon>
        <taxon>Fungi</taxon>
        <taxon>Dikarya</taxon>
        <taxon>Ascomycota</taxon>
        <taxon>Pezizomycotina</taxon>
        <taxon>Pezizomycetes</taxon>
        <taxon>Pezizales</taxon>
        <taxon>Ascobolaceae</taxon>
        <taxon>Ascobolus</taxon>
    </lineage>
</organism>
<feature type="compositionally biased region" description="Low complexity" evidence="1">
    <location>
        <begin position="406"/>
        <end position="426"/>
    </location>
</feature>